<organism evidence="1 2">
    <name type="scientific">Paramarasmius palmivorus</name>
    <dbReference type="NCBI Taxonomy" id="297713"/>
    <lineage>
        <taxon>Eukaryota</taxon>
        <taxon>Fungi</taxon>
        <taxon>Dikarya</taxon>
        <taxon>Basidiomycota</taxon>
        <taxon>Agaricomycotina</taxon>
        <taxon>Agaricomycetes</taxon>
        <taxon>Agaricomycetidae</taxon>
        <taxon>Agaricales</taxon>
        <taxon>Marasmiineae</taxon>
        <taxon>Marasmiaceae</taxon>
        <taxon>Paramarasmius</taxon>
    </lineage>
</organism>
<dbReference type="Proteomes" id="UP001383192">
    <property type="component" value="Unassembled WGS sequence"/>
</dbReference>
<evidence type="ECO:0000313" key="1">
    <source>
        <dbReference type="EMBL" id="KAK7056809.1"/>
    </source>
</evidence>
<reference evidence="1 2" key="1">
    <citation type="submission" date="2024-01" db="EMBL/GenBank/DDBJ databases">
        <title>A draft genome for a cacao thread blight-causing isolate of Paramarasmius palmivorus.</title>
        <authorList>
            <person name="Baruah I.K."/>
            <person name="Bukari Y."/>
            <person name="Amoako-Attah I."/>
            <person name="Meinhardt L.W."/>
            <person name="Bailey B.A."/>
            <person name="Cohen S.P."/>
        </authorList>
    </citation>
    <scope>NUCLEOTIDE SEQUENCE [LARGE SCALE GENOMIC DNA]</scope>
    <source>
        <strain evidence="1 2">GH-12</strain>
    </source>
</reference>
<gene>
    <name evidence="1" type="ORF">VNI00_002526</name>
</gene>
<name>A0AAW0DZN9_9AGAR</name>
<dbReference type="EMBL" id="JAYKXP010000006">
    <property type="protein sequence ID" value="KAK7056809.1"/>
    <property type="molecule type" value="Genomic_DNA"/>
</dbReference>
<keyword evidence="2" id="KW-1185">Reference proteome</keyword>
<proteinExistence type="predicted"/>
<dbReference type="AlphaFoldDB" id="A0AAW0DZN9"/>
<sequence>MNHFYSSSYPVIDGSSHTANGGYGSNPTYVASQAYGHPSGQYATQPLANTDYNGYQGYNQSQNGYVPYPQAATATQPQPVVEYLPLLRKSYGSRPRDTITFTVDGGSSNPYLWQLVQGLVVVDGGADAVFRGSERADCLKTSRIFRLIYVGEGPNHHLNRQELARRLAEHILDIFADGKKELDLGIKKGKLAQALFTHEMRWRFDAVQPACIKLVEINQYGRYWVPVLLIESW</sequence>
<evidence type="ECO:0000313" key="2">
    <source>
        <dbReference type="Proteomes" id="UP001383192"/>
    </source>
</evidence>
<protein>
    <submittedName>
        <fullName evidence="1">Uncharacterized protein</fullName>
    </submittedName>
</protein>
<comment type="caution">
    <text evidence="1">The sequence shown here is derived from an EMBL/GenBank/DDBJ whole genome shotgun (WGS) entry which is preliminary data.</text>
</comment>
<accession>A0AAW0DZN9</accession>